<dbReference type="InterPro" id="IPR046338">
    <property type="entry name" value="GAIN_dom_sf"/>
</dbReference>
<dbReference type="InterPro" id="IPR000203">
    <property type="entry name" value="GPS"/>
</dbReference>
<sequence length="2297" mass="255234">MFFSPFAFSFLRLLASPPIDSGQYPTLAPEPVPAPTTPPLRPIHPSPKENLFNVTYLATANHYWTFSSGTKWILDQAPEENFLSKALFDRYKLKDFDGVDLEIKDDFEKTPNSLFAPMDTMDGFIGVRQLGKGLFPEDTKSVWLSRQSSTKCFKLVPKLEVERPYFKTCITDPENCEYGLSVSIWVYFQNVMVASRQTLISTSPANECGFLMSIEYGMFIARIYGSLHTWTCSASIVIEKGTWNNFAFLWKSTNGDTSIYVNKRLLASCAGIEIATLNGIARAKAESLWLGCSSDGVLPNDQTSILDAFLSHPTLWYWPLEHHVLFLGDKADRFEALPSPIPTPSPSIDYMLDYTRLVDEYQPKNWSQLPTNPYYITADGFFELNTEPRSKTGFRDIELNHGNCRGRSSYRLKSINAYYRVSGGQIQNRELKGSVEKTCPSSFLMCQSGFSIGAWITVPSTLTAKEKPKSLFEIAGNIKVALFGDFLHIFVFNGKAWKITRINEAVVRDEVFNVGFSITGDANNLAAGFINGLSVQTMAFASLKPQEMETHEEIHVGDIILGSRDVSCSADGVSIGDLVYWNRLTLLHEGHRFVGYTATQVQLLSNADNYWSTDAYILHDALCRISFEKKRQQITKSDEVIPGYKLASIYKPMGVQPVRYILDQDRKGPVPILSMRKNDYFMLGRRKHKLPSQANLQWLDHCLHEPSNQSCGVQGVTLSIWFSLQSVSKSRIRHIFNSGDAGNRDISTVMDGHGWAIFTHGALLGASVSTSAGDWTLLLDSKTYNLDQWLNLGVTWSTTVGLKLFVNGIDLNMPSTKPKTRYKEYTAPPYLLVGRFDTDDLNAWLTPAEAETDSSNPSVSGIPVFWEMAHFAFSEMTHVKKYMTSQEYARNFGFLGNEMIQKNSKWLWFGPGLTDPSIPDLLLTSQLDIPRQFGPYAMHNASTFSVQYEEDRRAVILGQMTLLRLGPLDPFRCPGSMSECRDGFTIGGWYSLISDIDGMGHTNFTSPLILLTGNGGEMGIALTDGGNQITGWVNDAACSGSSEDLTITSHHNRWFHVAISWFYNEIHLFLNGNHISNCMNNSELKRMGEDIFNRTETNPAYLVVIGPSQQGFGYRLAVSIINIWDTCIDSELNIGAFMGLSRTQRNYFARATFYWPMSGLFANLAPSRIITSGVERAKDKRNVEGGAMCTGDTEGSYILLTGDYRPGGNYSNLYYSCLYNINQCHGLLLVVDFRLNGELKMENRESIILKTPTEGGAVGIEISVNPIKETLTVTHRTLELKCTLSANLSSVTNAFDGWTNLQAFVSEHDIRLRINEEIVSVQSHSLCSSEESKSPSFELGSFPKILIGPEVNLCVSDVVIIEDAVQVVPEDPDLNDACYSGSDVIFPLEGEQPDRLGRAKKATDFSSFTIRVMNKKLLNCLRKFMTLCSEFTLSFWMNIRNVYVDASSVKDYMVLSTGPNTYQGFSISVQYIPKSSVYHLLVRLVTSDSIYQVFATEFGKSDEWLNVGVVVGGAKTSAGVYVEVYKNGHALMTTSSPISRVSSKCYRINPSSGLYLGSAITTMANMSAVPIASGTISMLVFWLKRVASCGTPRSSYMTLMGDCVFNETLPETTTCQEASNCQLSQNGVCLDTSVENIYAMARGARLISSPKALYSLLKVILVLLKNDSRKYDSDYETRLLWSSVVLYDRLSVVEEATAFEIESLRSKTDEILVFLLEYLEALFSTRFAKTWLKLRESYSSKPPEIVAMLAAMLEVLLTNERPVIETSLGRNYLASFSGPTNLSHSDGEEPFKVIISSLGGQTISKPSNRTFTISILSSSIPEVIMDVLSVPKEFAWTEDVSSLKDDVNKSEVISALINSPIMTTSLISNTNDQGGSGIVFLYTLALIQPNEYSERAIARRTDALHWKARLVEKKGHGAMEYAVKCVFWDDTDVGAKGWTANHCDIAEAHLLSVVCRCNRTGSLAVAMRYTENDESFWEKAGSISLQSYQIAKLVINLAGNSLSIIALTALIVYLCRKNTLPELRDHNKIKLNLIAALVCYHICYMLFPLMEETEIACRTIGSLEHFSSSTVLAWQCCNNFYIFNALINGKLKARFKSFVFIGWIANAVILIVTVCATSASEYGMGLMCLPTGISGYIATAESTIFLFVSLVSCIILLCNIDAPAYLSPRVIEALRNDVRTATVASVYSSIIYGLALVFIYLNPLYEGFIFWALNALTGCVVATLLGPLDKSNVVKKRRSSGALDASKILGSSIRTFGNTEDHPTPFGTLDFESIESPLLSEADAYLCADMEEKEGPS</sequence>
<dbReference type="Gene3D" id="1.20.1070.10">
    <property type="entry name" value="Rhodopsin 7-helix transmembrane proteins"/>
    <property type="match status" value="1"/>
</dbReference>
<feature type="domain" description="G-protein coupled receptors family 2 profile 2" evidence="7">
    <location>
        <begin position="1992"/>
        <end position="2229"/>
    </location>
</feature>
<reference evidence="8" key="2">
    <citation type="submission" date="2014-06" db="EMBL/GenBank/DDBJ databases">
        <authorList>
            <person name="Aslett M."/>
        </authorList>
    </citation>
    <scope>NUCLEOTIDE SEQUENCE</scope>
</reference>
<feature type="transmembrane region" description="Helical" evidence="5">
    <location>
        <begin position="2099"/>
        <end position="2119"/>
    </location>
</feature>
<dbReference type="GO" id="GO:0007166">
    <property type="term" value="P:cell surface receptor signaling pathway"/>
    <property type="evidence" value="ECO:0007669"/>
    <property type="project" value="InterPro"/>
</dbReference>
<keyword evidence="8" id="KW-0675">Receptor</keyword>
<accession>A0A068WFF8</accession>
<dbReference type="Proteomes" id="UP000492820">
    <property type="component" value="Unassembled WGS sequence"/>
</dbReference>
<feature type="transmembrane region" description="Helical" evidence="5">
    <location>
        <begin position="2139"/>
        <end position="2160"/>
    </location>
</feature>
<feature type="transmembrane region" description="Helical" evidence="5">
    <location>
        <begin position="2208"/>
        <end position="2228"/>
    </location>
</feature>
<comment type="subcellular location">
    <subcellularLocation>
        <location evidence="1">Membrane</location>
        <topology evidence="1">Multi-pass membrane protein</topology>
    </subcellularLocation>
</comment>
<dbReference type="GO" id="GO:0005886">
    <property type="term" value="C:plasma membrane"/>
    <property type="evidence" value="ECO:0007669"/>
    <property type="project" value="TreeGrafter"/>
</dbReference>
<evidence type="ECO:0000256" key="2">
    <source>
        <dbReference type="ARBA" id="ARBA00022692"/>
    </source>
</evidence>
<dbReference type="PROSITE" id="PS50261">
    <property type="entry name" value="G_PROTEIN_RECEP_F2_4"/>
    <property type="match status" value="1"/>
</dbReference>
<name>A0A068WFF8_ECHGR</name>
<dbReference type="SUPFAM" id="SSF49899">
    <property type="entry name" value="Concanavalin A-like lectins/glucanases"/>
    <property type="match status" value="3"/>
</dbReference>
<protein>
    <submittedName>
        <fullName evidence="8 10">Cadherin EGF LAG seven pass G type receptor 1</fullName>
    </submittedName>
</protein>
<keyword evidence="3 5" id="KW-1133">Transmembrane helix</keyword>
<feature type="signal peptide" evidence="6">
    <location>
        <begin position="1"/>
        <end position="21"/>
    </location>
</feature>
<dbReference type="PANTHER" id="PTHR12011">
    <property type="entry name" value="ADHESION G-PROTEIN COUPLED RECEPTOR"/>
    <property type="match status" value="1"/>
</dbReference>
<dbReference type="PANTHER" id="PTHR12011:SF347">
    <property type="entry name" value="FI21270P1-RELATED"/>
    <property type="match status" value="1"/>
</dbReference>
<dbReference type="SMART" id="SM00303">
    <property type="entry name" value="GPS"/>
    <property type="match status" value="1"/>
</dbReference>
<proteinExistence type="predicted"/>
<feature type="transmembrane region" description="Helical" evidence="5">
    <location>
        <begin position="1993"/>
        <end position="2015"/>
    </location>
</feature>
<feature type="chain" id="PRO_5036289624" evidence="6">
    <location>
        <begin position="22"/>
        <end position="2297"/>
    </location>
</feature>
<dbReference type="EMBL" id="LK028578">
    <property type="protein sequence ID" value="CDS18812.1"/>
    <property type="molecule type" value="Genomic_DNA"/>
</dbReference>
<keyword evidence="6" id="KW-0732">Signal</keyword>
<dbReference type="OrthoDB" id="10034530at2759"/>
<reference evidence="8 9" key="1">
    <citation type="journal article" date="2013" name="Nature">
        <title>The genomes of four tapeworm species reveal adaptations to parasitism.</title>
        <authorList>
            <person name="Tsai I.J."/>
            <person name="Zarowiecki M."/>
            <person name="Holroyd N."/>
            <person name="Garciarrubio A."/>
            <person name="Sanchez-Flores A."/>
            <person name="Brooks K.L."/>
            <person name="Tracey A."/>
            <person name="Bobes R.J."/>
            <person name="Fragoso G."/>
            <person name="Sciutto E."/>
            <person name="Aslett M."/>
            <person name="Beasley H."/>
            <person name="Bennett H.M."/>
            <person name="Cai J."/>
            <person name="Camicia F."/>
            <person name="Clark R."/>
            <person name="Cucher M."/>
            <person name="De Silva N."/>
            <person name="Day T.A."/>
            <person name="Deplazes P."/>
            <person name="Estrada K."/>
            <person name="Fernandez C."/>
            <person name="Holland P.W."/>
            <person name="Hou J."/>
            <person name="Hu S."/>
            <person name="Huckvale T."/>
            <person name="Hung S.S."/>
            <person name="Kamenetzky L."/>
            <person name="Keane J.A."/>
            <person name="Kiss F."/>
            <person name="Koziol U."/>
            <person name="Lambert O."/>
            <person name="Liu K."/>
            <person name="Luo X."/>
            <person name="Luo Y."/>
            <person name="Macchiaroli N."/>
            <person name="Nichol S."/>
            <person name="Paps J."/>
            <person name="Parkinson J."/>
            <person name="Pouchkina-Stantcheva N."/>
            <person name="Riddiford N."/>
            <person name="Rosenzvit M."/>
            <person name="Salinas G."/>
            <person name="Wasmuth J.D."/>
            <person name="Zamanian M."/>
            <person name="Zheng Y."/>
            <person name="Cai X."/>
            <person name="Soberon X."/>
            <person name="Olson P.D."/>
            <person name="Laclette J.P."/>
            <person name="Brehm K."/>
            <person name="Berriman M."/>
            <person name="Garciarrubio A."/>
            <person name="Bobes R.J."/>
            <person name="Fragoso G."/>
            <person name="Sanchez-Flores A."/>
            <person name="Estrada K."/>
            <person name="Cevallos M.A."/>
            <person name="Morett E."/>
            <person name="Gonzalez V."/>
            <person name="Portillo T."/>
            <person name="Ochoa-Leyva A."/>
            <person name="Jose M.V."/>
            <person name="Sciutto E."/>
            <person name="Landa A."/>
            <person name="Jimenez L."/>
            <person name="Valdes V."/>
            <person name="Carrero J.C."/>
            <person name="Larralde C."/>
            <person name="Morales-Montor J."/>
            <person name="Limon-Lason J."/>
            <person name="Soberon X."/>
            <person name="Laclette J.P."/>
        </authorList>
    </citation>
    <scope>NUCLEOTIDE SEQUENCE [LARGE SCALE GENOMIC DNA]</scope>
</reference>
<keyword evidence="4 5" id="KW-0472">Membrane</keyword>
<evidence type="ECO:0000259" key="7">
    <source>
        <dbReference type="PROSITE" id="PS50261"/>
    </source>
</evidence>
<evidence type="ECO:0000313" key="8">
    <source>
        <dbReference type="EMBL" id="CDS18812.1"/>
    </source>
</evidence>
<gene>
    <name evidence="8" type="ORF">EgrG_000665500</name>
</gene>
<evidence type="ECO:0000313" key="10">
    <source>
        <dbReference type="WBParaSite" id="EgrG_000665500"/>
    </source>
</evidence>
<evidence type="ECO:0000256" key="5">
    <source>
        <dbReference type="SAM" id="Phobius"/>
    </source>
</evidence>
<organism evidence="8">
    <name type="scientific">Echinococcus granulosus</name>
    <name type="common">Hydatid tapeworm</name>
    <dbReference type="NCBI Taxonomy" id="6210"/>
    <lineage>
        <taxon>Eukaryota</taxon>
        <taxon>Metazoa</taxon>
        <taxon>Spiralia</taxon>
        <taxon>Lophotrochozoa</taxon>
        <taxon>Platyhelminthes</taxon>
        <taxon>Cestoda</taxon>
        <taxon>Eucestoda</taxon>
        <taxon>Cyclophyllidea</taxon>
        <taxon>Taeniidae</taxon>
        <taxon>Echinococcus</taxon>
        <taxon>Echinococcus granulosus group</taxon>
    </lineage>
</organism>
<dbReference type="WBParaSite" id="EgrG_000665500">
    <property type="protein sequence ID" value="EgrG_000665500"/>
    <property type="gene ID" value="EgrG_000665500"/>
</dbReference>
<dbReference type="Gene3D" id="2.60.120.200">
    <property type="match status" value="3"/>
</dbReference>
<evidence type="ECO:0000256" key="4">
    <source>
        <dbReference type="ARBA" id="ARBA00023136"/>
    </source>
</evidence>
<evidence type="ECO:0000256" key="6">
    <source>
        <dbReference type="SAM" id="SignalP"/>
    </source>
</evidence>
<evidence type="ECO:0000256" key="1">
    <source>
        <dbReference type="ARBA" id="ARBA00004141"/>
    </source>
</evidence>
<dbReference type="InterPro" id="IPR013320">
    <property type="entry name" value="ConA-like_dom_sf"/>
</dbReference>
<dbReference type="GO" id="GO:0004888">
    <property type="term" value="F:transmembrane signaling receptor activity"/>
    <property type="evidence" value="ECO:0007669"/>
    <property type="project" value="InterPro"/>
</dbReference>
<feature type="transmembrane region" description="Helical" evidence="5">
    <location>
        <begin position="2181"/>
        <end position="2202"/>
    </location>
</feature>
<evidence type="ECO:0000256" key="3">
    <source>
        <dbReference type="ARBA" id="ARBA00022989"/>
    </source>
</evidence>
<dbReference type="InterPro" id="IPR017981">
    <property type="entry name" value="GPCR_2-like_7TM"/>
</dbReference>
<dbReference type="Gene3D" id="2.60.220.50">
    <property type="match status" value="1"/>
</dbReference>
<evidence type="ECO:0000313" key="9">
    <source>
        <dbReference type="Proteomes" id="UP000492820"/>
    </source>
</evidence>
<keyword evidence="2 5" id="KW-0812">Transmembrane</keyword>
<dbReference type="Pfam" id="PF01825">
    <property type="entry name" value="GPS"/>
    <property type="match status" value="1"/>
</dbReference>
<reference evidence="10" key="3">
    <citation type="submission" date="2020-10" db="UniProtKB">
        <authorList>
            <consortium name="WormBaseParasite"/>
        </authorList>
    </citation>
    <scope>IDENTIFICATION</scope>
</reference>